<dbReference type="InterPro" id="IPR050490">
    <property type="entry name" value="Bact_solute-bd_prot1"/>
</dbReference>
<evidence type="ECO:0000256" key="1">
    <source>
        <dbReference type="ARBA" id="ARBA00004196"/>
    </source>
</evidence>
<dbReference type="InterPro" id="IPR006061">
    <property type="entry name" value="SBP_1_CS"/>
</dbReference>
<gene>
    <name evidence="7" type="primary">ugpB_1</name>
    <name evidence="7" type="ORF">LCB40_00400</name>
</gene>
<dbReference type="Pfam" id="PF13416">
    <property type="entry name" value="SBP_bac_8"/>
    <property type="match status" value="1"/>
</dbReference>
<dbReference type="GO" id="GO:0055085">
    <property type="term" value="P:transmembrane transport"/>
    <property type="evidence" value="ECO:0007669"/>
    <property type="project" value="InterPro"/>
</dbReference>
<keyword evidence="5" id="KW-0574">Periplasm</keyword>
<feature type="chain" id="PRO_5037433585" evidence="6">
    <location>
        <begin position="26"/>
        <end position="427"/>
    </location>
</feature>
<comment type="similarity">
    <text evidence="2">Belongs to the bacterial solute-binding protein 1 family.</text>
</comment>
<organism evidence="7 8">
    <name type="scientific">Lactobacillus corticis</name>
    <dbReference type="NCBI Taxonomy" id="2201249"/>
    <lineage>
        <taxon>Bacteria</taxon>
        <taxon>Bacillati</taxon>
        <taxon>Bacillota</taxon>
        <taxon>Bacilli</taxon>
        <taxon>Lactobacillales</taxon>
        <taxon>Lactobacillaceae</taxon>
        <taxon>Lactobacillus</taxon>
    </lineage>
</organism>
<dbReference type="EMBL" id="BMAY01000001">
    <property type="protein sequence ID" value="GFZ26160.1"/>
    <property type="molecule type" value="Genomic_DNA"/>
</dbReference>
<proteinExistence type="inferred from homology"/>
<name>A0A916VHH1_9LACO</name>
<dbReference type="PANTHER" id="PTHR43649:SF31">
    <property type="entry name" value="SN-GLYCEROL-3-PHOSPHATE-BINDING PERIPLASMIC PROTEIN UGPB"/>
    <property type="match status" value="1"/>
</dbReference>
<dbReference type="InterPro" id="IPR006059">
    <property type="entry name" value="SBP"/>
</dbReference>
<evidence type="ECO:0000256" key="3">
    <source>
        <dbReference type="ARBA" id="ARBA00022448"/>
    </source>
</evidence>
<evidence type="ECO:0000256" key="6">
    <source>
        <dbReference type="SAM" id="SignalP"/>
    </source>
</evidence>
<evidence type="ECO:0000313" key="8">
    <source>
        <dbReference type="Proteomes" id="UP000677218"/>
    </source>
</evidence>
<dbReference type="GO" id="GO:0030313">
    <property type="term" value="C:cell envelope"/>
    <property type="evidence" value="ECO:0007669"/>
    <property type="project" value="UniProtKB-SubCell"/>
</dbReference>
<dbReference type="AlphaFoldDB" id="A0A916VHH1"/>
<dbReference type="RefSeq" id="WP_212779875.1">
    <property type="nucleotide sequence ID" value="NZ_BMAY01000001.1"/>
</dbReference>
<comment type="subcellular location">
    <subcellularLocation>
        <location evidence="1">Cell envelope</location>
    </subcellularLocation>
</comment>
<evidence type="ECO:0000256" key="2">
    <source>
        <dbReference type="ARBA" id="ARBA00008520"/>
    </source>
</evidence>
<evidence type="ECO:0000313" key="7">
    <source>
        <dbReference type="EMBL" id="GFZ26160.1"/>
    </source>
</evidence>
<comment type="caution">
    <text evidence="7">The sequence shown here is derived from an EMBL/GenBank/DDBJ whole genome shotgun (WGS) entry which is preliminary data.</text>
</comment>
<sequence>MRIKKMMGVLAAAGLAVLLAGCSNGQSESSTKIPTKITKKTTITFWNGMVGPLQTELKSLTKEFEKENPNIQVKLQYQGTYEDIRSKVLSTLQSPKDLPTIAQSYAGYMYTPATGGYLQDLTPYIKNSKVGWGSVKNAKINPVLLKGAQVEGKQYGLPFNKSVEVLYYNKTLLKKYNLPVPKTMAQLKSVAQKIYQKTNHKVVGAGFDNLSAYYANGMRDAGYEFNQKINFSGKASTNLINYYATGIKSGYFMIAGSQKYLSVPFASGKVAMYVSSSAGESYVKQGLNKKFEYGIANRPSKYNMPRGADIYMFKNATAMQKAAAFKYMKFLVSKSSQLKWATATGYVPVNEDALKDPKYTKSTSVKSPAIVGEAMKHMYTIPATKNSEYTFRDTSAIMENILSQVKKKSLKSLIQQGKNQFDKDWNQ</sequence>
<accession>A0A916VHH1</accession>
<dbReference type="PROSITE" id="PS51257">
    <property type="entry name" value="PROKAR_LIPOPROTEIN"/>
    <property type="match status" value="1"/>
</dbReference>
<dbReference type="PANTHER" id="PTHR43649">
    <property type="entry name" value="ARABINOSE-BINDING PROTEIN-RELATED"/>
    <property type="match status" value="1"/>
</dbReference>
<evidence type="ECO:0000256" key="5">
    <source>
        <dbReference type="ARBA" id="ARBA00022764"/>
    </source>
</evidence>
<dbReference type="SUPFAM" id="SSF53850">
    <property type="entry name" value="Periplasmic binding protein-like II"/>
    <property type="match status" value="1"/>
</dbReference>
<dbReference type="Gene3D" id="3.40.190.10">
    <property type="entry name" value="Periplasmic binding protein-like II"/>
    <property type="match status" value="1"/>
</dbReference>
<evidence type="ECO:0000256" key="4">
    <source>
        <dbReference type="ARBA" id="ARBA00022729"/>
    </source>
</evidence>
<protein>
    <submittedName>
        <fullName evidence="7">Sugar ABC transporter substrate-binding protein</fullName>
    </submittedName>
</protein>
<dbReference type="Proteomes" id="UP000677218">
    <property type="component" value="Unassembled WGS sequence"/>
</dbReference>
<feature type="signal peptide" evidence="6">
    <location>
        <begin position="1"/>
        <end position="25"/>
    </location>
</feature>
<reference evidence="7" key="1">
    <citation type="submission" date="2020-08" db="EMBL/GenBank/DDBJ databases">
        <title>Taxonomic study for Lactobacillus species isolated from hardwood bark.</title>
        <authorList>
            <person name="Tohno M."/>
            <person name="Tanizawa Y."/>
        </authorList>
    </citation>
    <scope>NUCLEOTIDE SEQUENCE</scope>
    <source>
        <strain evidence="7">B40</strain>
    </source>
</reference>
<keyword evidence="4 6" id="KW-0732">Signal</keyword>
<keyword evidence="8" id="KW-1185">Reference proteome</keyword>
<dbReference type="PROSITE" id="PS01037">
    <property type="entry name" value="SBP_BACTERIAL_1"/>
    <property type="match status" value="1"/>
</dbReference>
<keyword evidence="3" id="KW-0813">Transport</keyword>